<name>A0A1G2SEX7_9BACT</name>
<proteinExistence type="predicted"/>
<dbReference type="Pfam" id="PF01381">
    <property type="entry name" value="HTH_3"/>
    <property type="match status" value="1"/>
</dbReference>
<dbReference type="SMART" id="SM00530">
    <property type="entry name" value="HTH_XRE"/>
    <property type="match status" value="1"/>
</dbReference>
<gene>
    <name evidence="2" type="ORF">A2937_03580</name>
</gene>
<reference evidence="2 3" key="1">
    <citation type="journal article" date="2016" name="Nat. Commun.">
        <title>Thousands of microbial genomes shed light on interconnected biogeochemical processes in an aquifer system.</title>
        <authorList>
            <person name="Anantharaman K."/>
            <person name="Brown C.T."/>
            <person name="Hug L.A."/>
            <person name="Sharon I."/>
            <person name="Castelle C.J."/>
            <person name="Probst A.J."/>
            <person name="Thomas B.C."/>
            <person name="Singh A."/>
            <person name="Wilkins M.J."/>
            <person name="Karaoz U."/>
            <person name="Brodie E.L."/>
            <person name="Williams K.H."/>
            <person name="Hubbard S.S."/>
            <person name="Banfield J.F."/>
        </authorList>
    </citation>
    <scope>NUCLEOTIDE SEQUENCE [LARGE SCALE GENOMIC DNA]</scope>
</reference>
<accession>A0A1G2SEX7</accession>
<dbReference type="Proteomes" id="UP000177987">
    <property type="component" value="Unassembled WGS sequence"/>
</dbReference>
<protein>
    <recommendedName>
        <fullName evidence="1">HTH cro/C1-type domain-containing protein</fullName>
    </recommendedName>
</protein>
<organism evidence="2 3">
    <name type="scientific">Candidatus Yonathbacteria bacterium RIFCSPLOWO2_01_FULL_47_33b</name>
    <dbReference type="NCBI Taxonomy" id="1802727"/>
    <lineage>
        <taxon>Bacteria</taxon>
        <taxon>Candidatus Yonathiibacteriota</taxon>
    </lineage>
</organism>
<dbReference type="CDD" id="cd00093">
    <property type="entry name" value="HTH_XRE"/>
    <property type="match status" value="1"/>
</dbReference>
<dbReference type="AlphaFoldDB" id="A0A1G2SEX7"/>
<dbReference type="InterPro" id="IPR010982">
    <property type="entry name" value="Lambda_DNA-bd_dom_sf"/>
</dbReference>
<comment type="caution">
    <text evidence="2">The sequence shown here is derived from an EMBL/GenBank/DDBJ whole genome shotgun (WGS) entry which is preliminary data.</text>
</comment>
<dbReference type="STRING" id="1802727.A2937_03580"/>
<dbReference type="SUPFAM" id="SSF47413">
    <property type="entry name" value="lambda repressor-like DNA-binding domains"/>
    <property type="match status" value="1"/>
</dbReference>
<dbReference type="GO" id="GO:0003677">
    <property type="term" value="F:DNA binding"/>
    <property type="evidence" value="ECO:0007669"/>
    <property type="project" value="InterPro"/>
</dbReference>
<dbReference type="PROSITE" id="PS50943">
    <property type="entry name" value="HTH_CROC1"/>
    <property type="match status" value="1"/>
</dbReference>
<dbReference type="EMBL" id="MHUW01000017">
    <property type="protein sequence ID" value="OHA83378.1"/>
    <property type="molecule type" value="Genomic_DNA"/>
</dbReference>
<evidence type="ECO:0000313" key="3">
    <source>
        <dbReference type="Proteomes" id="UP000177987"/>
    </source>
</evidence>
<dbReference type="InterPro" id="IPR001387">
    <property type="entry name" value="Cro/C1-type_HTH"/>
</dbReference>
<dbReference type="Gene3D" id="1.10.260.40">
    <property type="entry name" value="lambda repressor-like DNA-binding domains"/>
    <property type="match status" value="1"/>
</dbReference>
<evidence type="ECO:0000259" key="1">
    <source>
        <dbReference type="PROSITE" id="PS50943"/>
    </source>
</evidence>
<feature type="domain" description="HTH cro/C1-type" evidence="1">
    <location>
        <begin position="8"/>
        <end position="63"/>
    </location>
</feature>
<sequence>MSSIHSYIRTHRRKWALTQKDLAFLLGRKSSTHVSRLEQSKRTPHVEIILACEILFGISSGQLLPKLYEEVEEQVMARAKELYEKLEGERSHPATRKKEFLSTVLKRAVTRLNQTEGV</sequence>
<evidence type="ECO:0000313" key="2">
    <source>
        <dbReference type="EMBL" id="OHA83378.1"/>
    </source>
</evidence>